<evidence type="ECO:0000256" key="5">
    <source>
        <dbReference type="ARBA" id="ARBA00023180"/>
    </source>
</evidence>
<dbReference type="PANTHER" id="PTHR11412">
    <property type="entry name" value="MACROGLOBULIN / COMPLEMENT"/>
    <property type="match status" value="1"/>
</dbReference>
<dbReference type="InterPro" id="IPR041555">
    <property type="entry name" value="MG3"/>
</dbReference>
<feature type="domain" description="Macroglobulin" evidence="7">
    <location>
        <begin position="138"/>
        <end position="230"/>
    </location>
</feature>
<dbReference type="InterPro" id="IPR041425">
    <property type="entry name" value="C3/4/5_MG1"/>
</dbReference>
<keyword evidence="10" id="KW-1185">Reference proteome</keyword>
<keyword evidence="4" id="KW-0722">Serine protease inhibitor</keyword>
<keyword evidence="2" id="KW-0646">Protease inhibitor</keyword>
<evidence type="ECO:0000256" key="6">
    <source>
        <dbReference type="SAM" id="SignalP"/>
    </source>
</evidence>
<dbReference type="InterPro" id="IPR002890">
    <property type="entry name" value="MG2"/>
</dbReference>
<sequence length="301" mass="34121">MDVPWLVGLILLLLGTPLAHAEPLYILVTPHQALRVGSPETIHVQAHSDSQQSLKGTLEVNLTIWDFPMKKAVMAKSHLILSEENDFMKQASVTIPKSLIYPSQPGQQYVIIRATWAPTSTTSFMEKIVPVAPHAGYIFIQTDKPIYTPEHLVQYRVFVVDHKMDPVTRIFTLDIKNPEGITVISQNLLAEDGFFTRSFKLPQIVSFGTWSIEASYRSAAKQKFKAAFDVRDYVLPSFEVQLKPNKTFFYLNDEALGVDIEAWYVFKEPVDGHALAIFRVKLHSHRMPIQSSLQRVEVTES</sequence>
<dbReference type="KEGG" id="lww:115936704"/>
<proteinExistence type="inferred from homology"/>
<evidence type="ECO:0000259" key="7">
    <source>
        <dbReference type="Pfam" id="PF01835"/>
    </source>
</evidence>
<keyword evidence="3 6" id="KW-0732">Signal</keyword>
<dbReference type="RefSeq" id="XP_030873257.1">
    <property type="nucleotide sequence ID" value="XM_031017397.1"/>
</dbReference>
<dbReference type="Gene3D" id="2.60.40.1940">
    <property type="match status" value="1"/>
</dbReference>
<dbReference type="Pfam" id="PF01835">
    <property type="entry name" value="MG2"/>
    <property type="match status" value="1"/>
</dbReference>
<evidence type="ECO:0000256" key="1">
    <source>
        <dbReference type="ARBA" id="ARBA00010952"/>
    </source>
</evidence>
<dbReference type="PANTHER" id="PTHR11412:SF111">
    <property type="entry name" value="VENOM FACTOR"/>
    <property type="match status" value="1"/>
</dbReference>
<accession>A0A7F8PW71</accession>
<organism evidence="10 11">
    <name type="scientific">Leptonychotes weddellii</name>
    <name type="common">Weddell seal</name>
    <name type="synonym">Otaria weddellii</name>
    <dbReference type="NCBI Taxonomy" id="9713"/>
    <lineage>
        <taxon>Eukaryota</taxon>
        <taxon>Metazoa</taxon>
        <taxon>Chordata</taxon>
        <taxon>Craniata</taxon>
        <taxon>Vertebrata</taxon>
        <taxon>Euteleostomi</taxon>
        <taxon>Mammalia</taxon>
        <taxon>Eutheria</taxon>
        <taxon>Laurasiatheria</taxon>
        <taxon>Carnivora</taxon>
        <taxon>Caniformia</taxon>
        <taxon>Pinnipedia</taxon>
        <taxon>Phocidae</taxon>
        <taxon>Monachinae</taxon>
        <taxon>Lobodontini</taxon>
        <taxon>Leptonychotes</taxon>
    </lineage>
</organism>
<evidence type="ECO:0000256" key="4">
    <source>
        <dbReference type="ARBA" id="ARBA00022900"/>
    </source>
</evidence>
<evidence type="ECO:0000313" key="11">
    <source>
        <dbReference type="RefSeq" id="XP_030873257.1"/>
    </source>
</evidence>
<evidence type="ECO:0000259" key="8">
    <source>
        <dbReference type="Pfam" id="PF17790"/>
    </source>
</evidence>
<evidence type="ECO:0000256" key="2">
    <source>
        <dbReference type="ARBA" id="ARBA00022690"/>
    </source>
</evidence>
<dbReference type="Proteomes" id="UP000245341">
    <property type="component" value="Unplaced"/>
</dbReference>
<feature type="chain" id="PRO_5028914660" evidence="6">
    <location>
        <begin position="22"/>
        <end position="301"/>
    </location>
</feature>
<feature type="domain" description="Complement C3/4/5 macroglobulin" evidence="8">
    <location>
        <begin position="22"/>
        <end position="131"/>
    </location>
</feature>
<evidence type="ECO:0000313" key="10">
    <source>
        <dbReference type="Proteomes" id="UP000245341"/>
    </source>
</evidence>
<gene>
    <name evidence="11" type="primary">LOC115936704</name>
</gene>
<reference evidence="11" key="1">
    <citation type="submission" date="2025-08" db="UniProtKB">
        <authorList>
            <consortium name="RefSeq"/>
        </authorList>
    </citation>
    <scope>IDENTIFICATION</scope>
    <source>
        <tissue evidence="11">Liver</tissue>
    </source>
</reference>
<comment type="similarity">
    <text evidence="1">Belongs to the protease inhibitor I39 (alpha-2-macroglobulin) family.</text>
</comment>
<keyword evidence="5" id="KW-0325">Glycoprotein</keyword>
<dbReference type="Pfam" id="PF17790">
    <property type="entry name" value="MG1"/>
    <property type="match status" value="1"/>
</dbReference>
<dbReference type="Pfam" id="PF17791">
    <property type="entry name" value="MG3"/>
    <property type="match status" value="1"/>
</dbReference>
<dbReference type="Gene3D" id="2.60.40.1930">
    <property type="match status" value="2"/>
</dbReference>
<dbReference type="OrthoDB" id="9805733at2759"/>
<feature type="domain" description="Macroglobulin" evidence="9">
    <location>
        <begin position="233"/>
        <end position="288"/>
    </location>
</feature>
<dbReference type="GeneID" id="115936704"/>
<dbReference type="FunFam" id="2.60.40.1930:FF:000001">
    <property type="entry name" value="CD109 isoform 3"/>
    <property type="match status" value="1"/>
</dbReference>
<dbReference type="GO" id="GO:0004867">
    <property type="term" value="F:serine-type endopeptidase inhibitor activity"/>
    <property type="evidence" value="ECO:0007669"/>
    <property type="project" value="UniProtKB-KW"/>
</dbReference>
<evidence type="ECO:0000256" key="3">
    <source>
        <dbReference type="ARBA" id="ARBA00022729"/>
    </source>
</evidence>
<dbReference type="InterPro" id="IPR050473">
    <property type="entry name" value="A2M/Complement_sys"/>
</dbReference>
<feature type="signal peptide" evidence="6">
    <location>
        <begin position="1"/>
        <end position="21"/>
    </location>
</feature>
<protein>
    <submittedName>
        <fullName evidence="11">Complement C3-like</fullName>
    </submittedName>
</protein>
<evidence type="ECO:0000259" key="9">
    <source>
        <dbReference type="Pfam" id="PF17791"/>
    </source>
</evidence>
<name>A0A7F8PW71_LEPWE</name>
<dbReference type="AlphaFoldDB" id="A0A7F8PW71"/>